<dbReference type="RefSeq" id="XP_001806373.1">
    <property type="nucleotide sequence ID" value="XM_001806321.1"/>
</dbReference>
<dbReference type="PROSITE" id="PS50011">
    <property type="entry name" value="PROTEIN_KINASE_DOM"/>
    <property type="match status" value="1"/>
</dbReference>
<dbReference type="InterPro" id="IPR000719">
    <property type="entry name" value="Prot_kinase_dom"/>
</dbReference>
<dbReference type="KEGG" id="pno:SNOG_16248"/>
<dbReference type="GO" id="GO:0004672">
    <property type="term" value="F:protein kinase activity"/>
    <property type="evidence" value="ECO:0007669"/>
    <property type="project" value="InterPro"/>
</dbReference>
<dbReference type="InterPro" id="IPR011009">
    <property type="entry name" value="Kinase-like_dom_sf"/>
</dbReference>
<keyword evidence="2" id="KW-0067">ATP-binding</keyword>
<evidence type="ECO:0000256" key="1">
    <source>
        <dbReference type="ARBA" id="ARBA00022741"/>
    </source>
</evidence>
<dbReference type="VEuPathDB" id="FungiDB:JI435_051790"/>
<name>Q0TWC2_PHANO</name>
<dbReference type="STRING" id="321614.Q0TWC2"/>
<proteinExistence type="predicted"/>
<dbReference type="GeneID" id="5983303"/>
<dbReference type="InParanoid" id="Q0TWC2"/>
<dbReference type="Pfam" id="PF00069">
    <property type="entry name" value="Pkinase"/>
    <property type="match status" value="1"/>
</dbReference>
<dbReference type="AlphaFoldDB" id="Q0TWC2"/>
<dbReference type="SUPFAM" id="SSF56112">
    <property type="entry name" value="Protein kinase-like (PK-like)"/>
    <property type="match status" value="1"/>
</dbReference>
<dbReference type="Proteomes" id="UP000001055">
    <property type="component" value="Unassembled WGS sequence"/>
</dbReference>
<organism evidence="4 5">
    <name type="scientific">Phaeosphaeria nodorum (strain SN15 / ATCC MYA-4574 / FGSC 10173)</name>
    <name type="common">Glume blotch fungus</name>
    <name type="synonym">Parastagonospora nodorum</name>
    <dbReference type="NCBI Taxonomy" id="321614"/>
    <lineage>
        <taxon>Eukaryota</taxon>
        <taxon>Fungi</taxon>
        <taxon>Dikarya</taxon>
        <taxon>Ascomycota</taxon>
        <taxon>Pezizomycotina</taxon>
        <taxon>Dothideomycetes</taxon>
        <taxon>Pleosporomycetidae</taxon>
        <taxon>Pleosporales</taxon>
        <taxon>Pleosporineae</taxon>
        <taxon>Phaeosphaeriaceae</taxon>
        <taxon>Parastagonospora</taxon>
    </lineage>
</organism>
<protein>
    <recommendedName>
        <fullName evidence="3">Protein kinase domain-containing protein</fullName>
    </recommendedName>
</protein>
<sequence length="108" mass="12290">MIKMEIILHSHLKKHPHIIHCLGSGEDTLWTWIAMELAEGGDLFDKIEADEGVGVDIAHFYFSQLVSAVRYMHSQNQLLRTGVRVVVGHILSALLKTLFRVESTICWH</sequence>
<evidence type="ECO:0000256" key="2">
    <source>
        <dbReference type="ARBA" id="ARBA00022840"/>
    </source>
</evidence>
<dbReference type="GO" id="GO:0005524">
    <property type="term" value="F:ATP binding"/>
    <property type="evidence" value="ECO:0007669"/>
    <property type="project" value="UniProtKB-KW"/>
</dbReference>
<dbReference type="EMBL" id="CH445368">
    <property type="protein sequence ID" value="EAT76432.2"/>
    <property type="molecule type" value="Genomic_DNA"/>
</dbReference>
<keyword evidence="1" id="KW-0547">Nucleotide-binding</keyword>
<accession>Q0TWC2</accession>
<evidence type="ECO:0000259" key="3">
    <source>
        <dbReference type="PROSITE" id="PS50011"/>
    </source>
</evidence>
<dbReference type="Gene3D" id="1.10.510.10">
    <property type="entry name" value="Transferase(Phosphotransferase) domain 1"/>
    <property type="match status" value="1"/>
</dbReference>
<dbReference type="PANTHER" id="PTHR24346:SF110">
    <property type="entry name" value="NON-SPECIFIC SERINE_THREONINE PROTEIN KINASE"/>
    <property type="match status" value="1"/>
</dbReference>
<reference evidence="5" key="1">
    <citation type="journal article" date="2007" name="Plant Cell">
        <title>Dothideomycete-plant interactions illuminated by genome sequencing and EST analysis of the wheat pathogen Stagonospora nodorum.</title>
        <authorList>
            <person name="Hane J.K."/>
            <person name="Lowe R.G."/>
            <person name="Solomon P.S."/>
            <person name="Tan K.C."/>
            <person name="Schoch C.L."/>
            <person name="Spatafora J.W."/>
            <person name="Crous P.W."/>
            <person name="Kodira C."/>
            <person name="Birren B.W."/>
            <person name="Galagan J.E."/>
            <person name="Torriani S.F."/>
            <person name="McDonald B.A."/>
            <person name="Oliver R.P."/>
        </authorList>
    </citation>
    <scope>NUCLEOTIDE SEQUENCE [LARGE SCALE GENOMIC DNA]</scope>
    <source>
        <strain evidence="5">SN15 / ATCC MYA-4574 / FGSC 10173</strain>
    </source>
</reference>
<gene>
    <name evidence="4" type="ORF">SNOG_16248</name>
</gene>
<evidence type="ECO:0000313" key="5">
    <source>
        <dbReference type="Proteomes" id="UP000001055"/>
    </source>
</evidence>
<feature type="domain" description="Protein kinase" evidence="3">
    <location>
        <begin position="1"/>
        <end position="108"/>
    </location>
</feature>
<evidence type="ECO:0000313" key="4">
    <source>
        <dbReference type="EMBL" id="EAT76432.2"/>
    </source>
</evidence>
<dbReference type="PANTHER" id="PTHR24346">
    <property type="entry name" value="MAP/MICROTUBULE AFFINITY-REGULATING KINASE"/>
    <property type="match status" value="1"/>
</dbReference>